<proteinExistence type="predicted"/>
<name>A0AAD9KXU1_RIDPI</name>
<keyword evidence="2" id="KW-1185">Reference proteome</keyword>
<dbReference type="EMBL" id="JAODUO010000478">
    <property type="protein sequence ID" value="KAK2179659.1"/>
    <property type="molecule type" value="Genomic_DNA"/>
</dbReference>
<evidence type="ECO:0000313" key="2">
    <source>
        <dbReference type="Proteomes" id="UP001209878"/>
    </source>
</evidence>
<accession>A0AAD9KXU1</accession>
<comment type="caution">
    <text evidence="1">The sequence shown here is derived from an EMBL/GenBank/DDBJ whole genome shotgun (WGS) entry which is preliminary data.</text>
</comment>
<gene>
    <name evidence="1" type="ORF">NP493_479g01034</name>
</gene>
<dbReference type="AlphaFoldDB" id="A0AAD9KXU1"/>
<organism evidence="1 2">
    <name type="scientific">Ridgeia piscesae</name>
    <name type="common">Tubeworm</name>
    <dbReference type="NCBI Taxonomy" id="27915"/>
    <lineage>
        <taxon>Eukaryota</taxon>
        <taxon>Metazoa</taxon>
        <taxon>Spiralia</taxon>
        <taxon>Lophotrochozoa</taxon>
        <taxon>Annelida</taxon>
        <taxon>Polychaeta</taxon>
        <taxon>Sedentaria</taxon>
        <taxon>Canalipalpata</taxon>
        <taxon>Sabellida</taxon>
        <taxon>Siboglinidae</taxon>
        <taxon>Ridgeia</taxon>
    </lineage>
</organism>
<protein>
    <submittedName>
        <fullName evidence="1">Uncharacterized protein</fullName>
    </submittedName>
</protein>
<evidence type="ECO:0000313" key="1">
    <source>
        <dbReference type="EMBL" id="KAK2179659.1"/>
    </source>
</evidence>
<dbReference type="Proteomes" id="UP001209878">
    <property type="component" value="Unassembled WGS sequence"/>
</dbReference>
<sequence>MSSDLTRRRYAKRGEERLMTVAETLKVSMACGWLKGRMEITPETGGLFKERLPVDCSDKESDVLHTYLVPVRSAGLNVRLEASDRVSPSHLHRFESDLQRETAQVGRRLGSRHVQMHVEDAAQRTRLRL</sequence>
<reference evidence="1" key="1">
    <citation type="journal article" date="2023" name="Mol. Biol. Evol.">
        <title>Third-Generation Sequencing Reveals the Adaptive Role of the Epigenome in Three Deep-Sea Polychaetes.</title>
        <authorList>
            <person name="Perez M."/>
            <person name="Aroh O."/>
            <person name="Sun Y."/>
            <person name="Lan Y."/>
            <person name="Juniper S.K."/>
            <person name="Young C.R."/>
            <person name="Angers B."/>
            <person name="Qian P.Y."/>
        </authorList>
    </citation>
    <scope>NUCLEOTIDE SEQUENCE</scope>
    <source>
        <strain evidence="1">R07B-5</strain>
    </source>
</reference>